<keyword evidence="3" id="KW-1185">Reference proteome</keyword>
<feature type="region of interest" description="Disordered" evidence="1">
    <location>
        <begin position="720"/>
        <end position="740"/>
    </location>
</feature>
<sequence length="930" mass="107692">MKLNLEKFKGTLPYASEIFGVYTPLLGWKSTRIEERFKKTPDHLKQFESVLQGFPELADLKFNEDLNSCQLKVSLGSTDSINETLVNLLYDFDIMNLSLVFWTLNSLIDFSAPDFFEKTVELVSKDVNANIDNLQKFKNKVEEQIEFHYNKECNALHKKHFVKNNDHKNNIYIKELKHIKAKYKVKTQTESKFLSYLLILLSSKDVESIEESKKIIQNIVKSQKEHFTKVLSDRRKRLLDFNKSILEAVFDAPKDMKNIVLTPIGIVHLFRQYFFEFDTFLGTPVDHVWLSPGSSVTLIEEVSKKKTITKSVEQSYETTTEAQKEETISDEISDAVREENNQDLSLGASVDVEQSWGTGSMNASTSLDYNQVRNKSKEKTHKRLREQSSKISSKIRKSFKTNFKSVDEFSEVKTKKYTLKNDTDKLINYELRRKMRQVGVQVQDIGTYLSWQTFVDNPGEELGLANLLHVAKPADLDNIPREDEVRTPSLKHLDYPINLPFVPIDDPNNWDPRPDRTYKGGRETDQGGDMYVGNHIIEHVHEFELFPPESGFELKNAVLTSKNQNLCDLRIETIPNSNKIKVTYELINFNNKWDMQVNLKSTWKPSKEKIDKINEMNKELKDSYQLKVDKATKESYFDTVKERINQASNIQSRKFEELREEERIIVYRNLIKSLTDSAMSETYYVDPNEQHIISEVINSIFDIQKMLYFVAPDYWKPQRNSPSKQNFNSHSSQFKKSDGSSYTLSEANVNWGGSNRDNNYYITDESQPAKLGSSLGWLMQLDGDNMRNAFLNAPWVKAIVPIRPGKEEEALNWLKKVEKGFDENAIYKGNEPEFLNKTIGHVLESLAKKVTSKHEKSNEVDKYPEIDDDNQVRATPLNKVYEYGFYPLDGGFKAQTTKDFEIFDQWIEVLPTDQVAPIEVEYDPITGMQI</sequence>
<dbReference type="Proteomes" id="UP000076715">
    <property type="component" value="Unassembled WGS sequence"/>
</dbReference>
<reference evidence="2 3" key="1">
    <citation type="submission" date="2016-01" db="EMBL/GenBank/DDBJ databases">
        <title>The draft genome sequence of Aquimarina sp. RZW4-3-2.</title>
        <authorList>
            <person name="Wang Y."/>
        </authorList>
    </citation>
    <scope>NUCLEOTIDE SEQUENCE [LARGE SCALE GENOMIC DNA]</scope>
    <source>
        <strain evidence="2 3">RZW4-3-2</strain>
    </source>
</reference>
<dbReference type="AlphaFoldDB" id="A0A163D256"/>
<evidence type="ECO:0000256" key="1">
    <source>
        <dbReference type="SAM" id="MobiDB-lite"/>
    </source>
</evidence>
<dbReference type="STRING" id="1642818.AWE51_16425"/>
<evidence type="ECO:0000313" key="2">
    <source>
        <dbReference type="EMBL" id="KZS42937.1"/>
    </source>
</evidence>
<evidence type="ECO:0000313" key="3">
    <source>
        <dbReference type="Proteomes" id="UP000076715"/>
    </source>
</evidence>
<name>A0A163D256_9FLAO</name>
<dbReference type="RefSeq" id="WP_066308240.1">
    <property type="nucleotide sequence ID" value="NZ_LQRT01000001.1"/>
</dbReference>
<accession>A0A163D256</accession>
<proteinExistence type="predicted"/>
<gene>
    <name evidence="2" type="ORF">AWE51_16425</name>
</gene>
<dbReference type="OrthoDB" id="8877021at2"/>
<dbReference type="EMBL" id="LQRT01000001">
    <property type="protein sequence ID" value="KZS42937.1"/>
    <property type="molecule type" value="Genomic_DNA"/>
</dbReference>
<protein>
    <submittedName>
        <fullName evidence="2">Uncharacterized protein</fullName>
    </submittedName>
</protein>
<organism evidence="2 3">
    <name type="scientific">Aquimarina aggregata</name>
    <dbReference type="NCBI Taxonomy" id="1642818"/>
    <lineage>
        <taxon>Bacteria</taxon>
        <taxon>Pseudomonadati</taxon>
        <taxon>Bacteroidota</taxon>
        <taxon>Flavobacteriia</taxon>
        <taxon>Flavobacteriales</taxon>
        <taxon>Flavobacteriaceae</taxon>
        <taxon>Aquimarina</taxon>
    </lineage>
</organism>
<comment type="caution">
    <text evidence="2">The sequence shown here is derived from an EMBL/GenBank/DDBJ whole genome shotgun (WGS) entry which is preliminary data.</text>
</comment>